<evidence type="ECO:0000313" key="1">
    <source>
        <dbReference type="EMBL" id="AGI66582.1"/>
    </source>
</evidence>
<dbReference type="EMBL" id="CP003740">
    <property type="protein sequence ID" value="AGI66582.1"/>
    <property type="molecule type" value="Genomic_DNA"/>
</dbReference>
<organism evidence="1 2">
    <name type="scientific">Octadecabacter antarcticus 307</name>
    <dbReference type="NCBI Taxonomy" id="391626"/>
    <lineage>
        <taxon>Bacteria</taxon>
        <taxon>Pseudomonadati</taxon>
        <taxon>Pseudomonadota</taxon>
        <taxon>Alphaproteobacteria</taxon>
        <taxon>Rhodobacterales</taxon>
        <taxon>Roseobacteraceae</taxon>
        <taxon>Octadecabacter</taxon>
    </lineage>
</organism>
<dbReference type="AlphaFoldDB" id="M9R2X1"/>
<dbReference type="Proteomes" id="UP000005307">
    <property type="component" value="Chromosome"/>
</dbReference>
<dbReference type="HOGENOM" id="CLU_2753921_0_0_5"/>
<proteinExistence type="predicted"/>
<name>M9R2X1_9RHOB</name>
<dbReference type="KEGG" id="oat:OAN307_c08610"/>
<keyword evidence="2" id="KW-1185">Reference proteome</keyword>
<evidence type="ECO:0000313" key="2">
    <source>
        <dbReference type="Proteomes" id="UP000005307"/>
    </source>
</evidence>
<accession>M9R2X1</accession>
<gene>
    <name evidence="1" type="ORF">OAN307_c08610</name>
</gene>
<reference evidence="1 2" key="1">
    <citation type="journal article" date="2013" name="PLoS ONE">
        <title>Poles Apart: Arctic and Antarctic Octadecabacter strains Share High Genome Plasticity and a New Type of Xanthorhodopsin.</title>
        <authorList>
            <person name="Vollmers J."/>
            <person name="Voget S."/>
            <person name="Dietrich S."/>
            <person name="Gollnow K."/>
            <person name="Smits M."/>
            <person name="Meyer K."/>
            <person name="Brinkhoff T."/>
            <person name="Simon M."/>
            <person name="Daniel R."/>
        </authorList>
    </citation>
    <scope>NUCLEOTIDE SEQUENCE [LARGE SCALE GENOMIC DNA]</scope>
    <source>
        <strain evidence="1 2">307</strain>
    </source>
</reference>
<sequence length="70" mass="8258">MTTWKRQAIDHRPLWGDCFAITCRAMEGFRSERVIKDWIGFYNTEPPHSTLNKRFPDDAFFNIRPAQKAA</sequence>
<dbReference type="eggNOG" id="COG2801">
    <property type="taxonomic scope" value="Bacteria"/>
</dbReference>
<protein>
    <submittedName>
        <fullName evidence="1">Uncharacterized protein</fullName>
    </submittedName>
</protein>